<keyword evidence="3 6" id="KW-0812">Transmembrane</keyword>
<evidence type="ECO:0000256" key="2">
    <source>
        <dbReference type="ARBA" id="ARBA00022475"/>
    </source>
</evidence>
<feature type="transmembrane region" description="Helical" evidence="6">
    <location>
        <begin position="60"/>
        <end position="80"/>
    </location>
</feature>
<evidence type="ECO:0000256" key="6">
    <source>
        <dbReference type="PIRNR" id="PIRNR018968"/>
    </source>
</evidence>
<dbReference type="AlphaFoldDB" id="A0A383R5Q1"/>
<dbReference type="InterPro" id="IPR027022">
    <property type="entry name" value="ABC_permease_BceB-typ"/>
</dbReference>
<evidence type="ECO:0000259" key="7">
    <source>
        <dbReference type="Pfam" id="PF02687"/>
    </source>
</evidence>
<feature type="transmembrane region" description="Helical" evidence="6">
    <location>
        <begin position="621"/>
        <end position="642"/>
    </location>
</feature>
<evidence type="ECO:0000256" key="3">
    <source>
        <dbReference type="ARBA" id="ARBA00022692"/>
    </source>
</evidence>
<comment type="similarity">
    <text evidence="6">Belongs to the ABC-4 integral membrane protein family.</text>
</comment>
<evidence type="ECO:0000313" key="8">
    <source>
        <dbReference type="EMBL" id="SYX81882.1"/>
    </source>
</evidence>
<feature type="transmembrane region" description="Helical" evidence="6">
    <location>
        <begin position="199"/>
        <end position="219"/>
    </location>
</feature>
<keyword evidence="4 6" id="KW-1133">Transmembrane helix</keyword>
<evidence type="ECO:0000256" key="5">
    <source>
        <dbReference type="ARBA" id="ARBA00023136"/>
    </source>
</evidence>
<organism evidence="8 9">
    <name type="scientific">Paenibacillus alvei</name>
    <name type="common">Bacillus alvei</name>
    <dbReference type="NCBI Taxonomy" id="44250"/>
    <lineage>
        <taxon>Bacteria</taxon>
        <taxon>Bacillati</taxon>
        <taxon>Bacillota</taxon>
        <taxon>Bacilli</taxon>
        <taxon>Bacillales</taxon>
        <taxon>Paenibacillaceae</taxon>
        <taxon>Paenibacillus</taxon>
    </lineage>
</organism>
<feature type="transmembrane region" description="Helical" evidence="6">
    <location>
        <begin position="584"/>
        <end position="609"/>
    </location>
</feature>
<evidence type="ECO:0000256" key="1">
    <source>
        <dbReference type="ARBA" id="ARBA00004651"/>
    </source>
</evidence>
<dbReference type="GO" id="GO:0005886">
    <property type="term" value="C:plasma membrane"/>
    <property type="evidence" value="ECO:0007669"/>
    <property type="project" value="UniProtKB-SubCell"/>
</dbReference>
<dbReference type="Proteomes" id="UP000304148">
    <property type="component" value="Chromosome"/>
</dbReference>
<feature type="transmembrane region" description="Helical" evidence="6">
    <location>
        <begin position="20"/>
        <end position="40"/>
    </location>
</feature>
<feature type="domain" description="ABC3 transporter permease C-terminal" evidence="7">
    <location>
        <begin position="60"/>
        <end position="182"/>
    </location>
</feature>
<dbReference type="GO" id="GO:0055085">
    <property type="term" value="P:transmembrane transport"/>
    <property type="evidence" value="ECO:0007669"/>
    <property type="project" value="UniProtKB-UniRule"/>
</dbReference>
<evidence type="ECO:0000313" key="9">
    <source>
        <dbReference type="Proteomes" id="UP000304148"/>
    </source>
</evidence>
<dbReference type="PIRSF" id="PIRSF018968">
    <property type="entry name" value="ABC_permease_BceB"/>
    <property type="match status" value="1"/>
</dbReference>
<dbReference type="PANTHER" id="PTHR46795">
    <property type="entry name" value="ABC TRANSPORTER PERMEASE-RELATED-RELATED"/>
    <property type="match status" value="1"/>
</dbReference>
<feature type="transmembrane region" description="Helical" evidence="6">
    <location>
        <begin position="155"/>
        <end position="178"/>
    </location>
</feature>
<accession>A0A383R5Q1</accession>
<dbReference type="Pfam" id="PF02687">
    <property type="entry name" value="FtsX"/>
    <property type="match status" value="1"/>
</dbReference>
<dbReference type="EMBL" id="LS992241">
    <property type="protein sequence ID" value="SYX81882.1"/>
    <property type="molecule type" value="Genomic_DNA"/>
</dbReference>
<feature type="transmembrane region" description="Helical" evidence="6">
    <location>
        <begin position="101"/>
        <end position="127"/>
    </location>
</feature>
<dbReference type="InterPro" id="IPR052536">
    <property type="entry name" value="ABC-4_Integral_Memb_Prot"/>
</dbReference>
<sequence length="654" mass="73350">MKLTTIAFKNVRKNLSFYSLYLFSVALILTVFFTFMSFSLNDIMMSKISEDGRVETMTRTISVFLMAFVLFYMSYSNQFFMKRRMKELGIYTLLGYRKSAMLALLTIENILISLGALLIGITMGALAHKGIVAGVSLLLNLEINTSSIPLFNGKAVFYSAVFVFAVILVLSLSNWRLLRKTTLLSLVRLEKTVEKPIKVRVSAAILGLLLMISGDLLAIDVIRGKESLWKTIGVAPMGLSMVLMIAVGTSFVVYSFLPYLFRKLEHRKSLLYKDIAIVTIPKFIYRIRTNAKTLIMLSLLIAGTLGVFGSTALTMYYPVAAVNRIIPSALEFPIEKPEQADRAVQALNEAIGSEQFTAQQSTLIKIQSQSDNLPAEYALGREPGFELMALSDYNRLLHQQGKKAEYTQLEETHSILVKYRSDPKQRDVGQIYRLSLPDNQLLDITVRDTTLFNPIGFNISVGTLIVPDEIYHRLSGLGLPEISVMSIDGKNLRDSKAAYEALRPVLKDNPYFASSYARTYDIMSGNSSTFLLLSFLTVLFFIAAGSILYFHNISAVSYEQSDYEILGKMGYSKKKIKKVIRSQILMMYTIPFGIGLFHSICGLICYKGLLIDDILGQSWKIFVPVAMALVIAGVIFGIYYLITRRACYRTVFPC</sequence>
<feature type="transmembrane region" description="Helical" evidence="6">
    <location>
        <begin position="294"/>
        <end position="317"/>
    </location>
</feature>
<keyword evidence="5 6" id="KW-0472">Membrane</keyword>
<comment type="subcellular location">
    <subcellularLocation>
        <location evidence="1 6">Cell membrane</location>
        <topology evidence="1 6">Multi-pass membrane protein</topology>
    </subcellularLocation>
</comment>
<feature type="transmembrane region" description="Helical" evidence="6">
    <location>
        <begin position="530"/>
        <end position="550"/>
    </location>
</feature>
<name>A0A383R5Q1_PAEAL</name>
<protein>
    <submittedName>
        <fullName evidence="8">ABC transporter, permease component associated with salivaricin lantibiotic</fullName>
    </submittedName>
</protein>
<dbReference type="InterPro" id="IPR003838">
    <property type="entry name" value="ABC3_permease_C"/>
</dbReference>
<dbReference type="PANTHER" id="PTHR46795:SF3">
    <property type="entry name" value="ABC TRANSPORTER PERMEASE"/>
    <property type="match status" value="1"/>
</dbReference>
<feature type="transmembrane region" description="Helical" evidence="6">
    <location>
        <begin position="239"/>
        <end position="261"/>
    </location>
</feature>
<proteinExistence type="inferred from homology"/>
<evidence type="ECO:0000256" key="4">
    <source>
        <dbReference type="ARBA" id="ARBA00022989"/>
    </source>
</evidence>
<reference evidence="9" key="1">
    <citation type="submission" date="2018-08" db="EMBL/GenBank/DDBJ databases">
        <authorList>
            <person name="Chevrot R."/>
        </authorList>
    </citation>
    <scope>NUCLEOTIDE SEQUENCE [LARGE SCALE GENOMIC DNA]</scope>
</reference>
<keyword evidence="6" id="KW-0813">Transport</keyword>
<dbReference type="RefSeq" id="WP_138184425.1">
    <property type="nucleotide sequence ID" value="NZ_LS992241.1"/>
</dbReference>
<keyword evidence="2 6" id="KW-1003">Cell membrane</keyword>
<gene>
    <name evidence="8" type="ORF">PBLR_10301</name>
</gene>